<name>A0A382VXT5_9ZZZZ</name>
<proteinExistence type="predicted"/>
<feature type="non-terminal residue" evidence="1">
    <location>
        <position position="1"/>
    </location>
</feature>
<dbReference type="EMBL" id="UINC01155430">
    <property type="protein sequence ID" value="SVD51274.1"/>
    <property type="molecule type" value="Genomic_DNA"/>
</dbReference>
<evidence type="ECO:0000313" key="1">
    <source>
        <dbReference type="EMBL" id="SVD51274.1"/>
    </source>
</evidence>
<sequence length="224" mass="25889">VAIQPLELNLDICPKRRFEIIDVSAMIRDEVGDELSQFRKAAYCSFHTTAGYLEQGVCARLGHSRKQLYPFIRAVQKIFPYDAGYFHDRMQLRDELSESQKEREPVNADSHLTFIGAGLKNCVTYLNRSDEPVYFIELDGIYKDYVRNRRTMIMAYNNTEIVHRGRVAIPVENGHAIDSFNLKDARYGLFDKLEDWSRQYGVDRGCIDIRLAPEEDHAGMTVNE</sequence>
<feature type="non-terminal residue" evidence="1">
    <location>
        <position position="224"/>
    </location>
</feature>
<reference evidence="1" key="1">
    <citation type="submission" date="2018-05" db="EMBL/GenBank/DDBJ databases">
        <authorList>
            <person name="Lanie J.A."/>
            <person name="Ng W.-L."/>
            <person name="Kazmierczak K.M."/>
            <person name="Andrzejewski T.M."/>
            <person name="Davidsen T.M."/>
            <person name="Wayne K.J."/>
            <person name="Tettelin H."/>
            <person name="Glass J.I."/>
            <person name="Rusch D."/>
            <person name="Podicherti R."/>
            <person name="Tsui H.-C.T."/>
            <person name="Winkler M.E."/>
        </authorList>
    </citation>
    <scope>NUCLEOTIDE SEQUENCE</scope>
</reference>
<accession>A0A382VXT5</accession>
<gene>
    <name evidence="1" type="ORF">METZ01_LOCUS404128</name>
</gene>
<organism evidence="1">
    <name type="scientific">marine metagenome</name>
    <dbReference type="NCBI Taxonomy" id="408172"/>
    <lineage>
        <taxon>unclassified sequences</taxon>
        <taxon>metagenomes</taxon>
        <taxon>ecological metagenomes</taxon>
    </lineage>
</organism>
<dbReference type="AlphaFoldDB" id="A0A382VXT5"/>
<protein>
    <submittedName>
        <fullName evidence="1">Uncharacterized protein</fullName>
    </submittedName>
</protein>